<feature type="domain" description="BTB" evidence="1">
    <location>
        <begin position="1"/>
        <end position="102"/>
    </location>
</feature>
<dbReference type="InterPro" id="IPR011333">
    <property type="entry name" value="SKP1/BTB/POZ_sf"/>
</dbReference>
<accession>S7PQD9</accession>
<gene>
    <name evidence="2" type="ORF">GLOTRDRAFT_51192</name>
</gene>
<protein>
    <recommendedName>
        <fullName evidence="1">BTB domain-containing protein</fullName>
    </recommendedName>
</protein>
<dbReference type="GeneID" id="19306800"/>
<proteinExistence type="predicted"/>
<sequence>MIVIKAEDKVFRVYSDLLSRQSSIFRDMLAMPQSDEVEKIDGHPYVEVQDSASDMEMFLNTLQGVRDWETERVSYPAFLSAVVRLSIKYDVPALRRRAVRHLTSIWPTELEGWKLEHTESRRETGSYIFKIVRECDLRALLPSAFYIHCEINDNASLPSPISEDPADITRCAFDRQRIMDRWRRLVYETISEECPSYSWTSCQQARLAWFTGNSLPRLLFDGSKAWHDYLSVPTGEWLRDVGDLCSDCQAALRQRVDRTKKRVWSDLPVFFHLPSWNVLLEEFNAHVQG</sequence>
<evidence type="ECO:0000259" key="1">
    <source>
        <dbReference type="SMART" id="SM00225"/>
    </source>
</evidence>
<dbReference type="KEGG" id="gtr:GLOTRDRAFT_51192"/>
<organism evidence="2 3">
    <name type="scientific">Gloeophyllum trabeum (strain ATCC 11539 / FP-39264 / Madison 617)</name>
    <name type="common">Brown rot fungus</name>
    <dbReference type="NCBI Taxonomy" id="670483"/>
    <lineage>
        <taxon>Eukaryota</taxon>
        <taxon>Fungi</taxon>
        <taxon>Dikarya</taxon>
        <taxon>Basidiomycota</taxon>
        <taxon>Agaricomycotina</taxon>
        <taxon>Agaricomycetes</taxon>
        <taxon>Gloeophyllales</taxon>
        <taxon>Gloeophyllaceae</taxon>
        <taxon>Gloeophyllum</taxon>
    </lineage>
</organism>
<dbReference type="Gene3D" id="3.30.710.10">
    <property type="entry name" value="Potassium Channel Kv1.1, Chain A"/>
    <property type="match status" value="1"/>
</dbReference>
<dbReference type="SMART" id="SM00225">
    <property type="entry name" value="BTB"/>
    <property type="match status" value="1"/>
</dbReference>
<dbReference type="HOGENOM" id="CLU_033082_3_0_1"/>
<dbReference type="InterPro" id="IPR000210">
    <property type="entry name" value="BTB/POZ_dom"/>
</dbReference>
<dbReference type="RefSeq" id="XP_007871528.1">
    <property type="nucleotide sequence ID" value="XM_007873337.1"/>
</dbReference>
<dbReference type="EMBL" id="KB469402">
    <property type="protein sequence ID" value="EPQ50016.1"/>
    <property type="molecule type" value="Genomic_DNA"/>
</dbReference>
<evidence type="ECO:0000313" key="2">
    <source>
        <dbReference type="EMBL" id="EPQ50016.1"/>
    </source>
</evidence>
<evidence type="ECO:0000313" key="3">
    <source>
        <dbReference type="Proteomes" id="UP000030669"/>
    </source>
</evidence>
<dbReference type="AlphaFoldDB" id="S7PQD9"/>
<dbReference type="OrthoDB" id="3036049at2759"/>
<dbReference type="OMA" id="DISWRDK"/>
<keyword evidence="3" id="KW-1185">Reference proteome</keyword>
<dbReference type="Proteomes" id="UP000030669">
    <property type="component" value="Unassembled WGS sequence"/>
</dbReference>
<reference evidence="2 3" key="1">
    <citation type="journal article" date="2012" name="Science">
        <title>The Paleozoic origin of enzymatic lignin decomposition reconstructed from 31 fungal genomes.</title>
        <authorList>
            <person name="Floudas D."/>
            <person name="Binder M."/>
            <person name="Riley R."/>
            <person name="Barry K."/>
            <person name="Blanchette R.A."/>
            <person name="Henrissat B."/>
            <person name="Martinez A.T."/>
            <person name="Otillar R."/>
            <person name="Spatafora J.W."/>
            <person name="Yadav J.S."/>
            <person name="Aerts A."/>
            <person name="Benoit I."/>
            <person name="Boyd A."/>
            <person name="Carlson A."/>
            <person name="Copeland A."/>
            <person name="Coutinho P.M."/>
            <person name="de Vries R.P."/>
            <person name="Ferreira P."/>
            <person name="Findley K."/>
            <person name="Foster B."/>
            <person name="Gaskell J."/>
            <person name="Glotzer D."/>
            <person name="Gorecki P."/>
            <person name="Heitman J."/>
            <person name="Hesse C."/>
            <person name="Hori C."/>
            <person name="Igarashi K."/>
            <person name="Jurgens J.A."/>
            <person name="Kallen N."/>
            <person name="Kersten P."/>
            <person name="Kohler A."/>
            <person name="Kuees U."/>
            <person name="Kumar T.K.A."/>
            <person name="Kuo A."/>
            <person name="LaButti K."/>
            <person name="Larrondo L.F."/>
            <person name="Lindquist E."/>
            <person name="Ling A."/>
            <person name="Lombard V."/>
            <person name="Lucas S."/>
            <person name="Lundell T."/>
            <person name="Martin R."/>
            <person name="McLaughlin D.J."/>
            <person name="Morgenstern I."/>
            <person name="Morin E."/>
            <person name="Murat C."/>
            <person name="Nagy L.G."/>
            <person name="Nolan M."/>
            <person name="Ohm R.A."/>
            <person name="Patyshakuliyeva A."/>
            <person name="Rokas A."/>
            <person name="Ruiz-Duenas F.J."/>
            <person name="Sabat G."/>
            <person name="Salamov A."/>
            <person name="Samejima M."/>
            <person name="Schmutz J."/>
            <person name="Slot J.C."/>
            <person name="St John F."/>
            <person name="Stenlid J."/>
            <person name="Sun H."/>
            <person name="Sun S."/>
            <person name="Syed K."/>
            <person name="Tsang A."/>
            <person name="Wiebenga A."/>
            <person name="Young D."/>
            <person name="Pisabarro A."/>
            <person name="Eastwood D.C."/>
            <person name="Martin F."/>
            <person name="Cullen D."/>
            <person name="Grigoriev I.V."/>
            <person name="Hibbett D.S."/>
        </authorList>
    </citation>
    <scope>NUCLEOTIDE SEQUENCE [LARGE SCALE GENOMIC DNA]</scope>
    <source>
        <strain evidence="2 3">ATCC 11539</strain>
    </source>
</reference>
<name>S7PQD9_GLOTA</name>